<evidence type="ECO:0000256" key="1">
    <source>
        <dbReference type="SAM" id="MobiDB-lite"/>
    </source>
</evidence>
<feature type="compositionally biased region" description="Acidic residues" evidence="1">
    <location>
        <begin position="129"/>
        <end position="157"/>
    </location>
</feature>
<gene>
    <name evidence="2" type="primary">162</name>
    <name evidence="2" type="ORF">SEA_VANLEE_162</name>
</gene>
<dbReference type="RefSeq" id="YP_010755902.1">
    <property type="nucleotide sequence ID" value="NC_073474.1"/>
</dbReference>
<evidence type="ECO:0000313" key="3">
    <source>
        <dbReference type="Proteomes" id="UP000683422"/>
    </source>
</evidence>
<keyword evidence="3" id="KW-1185">Reference proteome</keyword>
<dbReference type="Proteomes" id="UP000683422">
    <property type="component" value="Segment"/>
</dbReference>
<dbReference type="GeneID" id="80020575"/>
<protein>
    <submittedName>
        <fullName evidence="2">Uncharacterized protein</fullName>
    </submittedName>
</protein>
<evidence type="ECO:0000313" key="2">
    <source>
        <dbReference type="EMBL" id="QWS68278.1"/>
    </source>
</evidence>
<dbReference type="EMBL" id="MZ028627">
    <property type="protein sequence ID" value="QWS68278.1"/>
    <property type="molecule type" value="Genomic_DNA"/>
</dbReference>
<dbReference type="KEGG" id="vg:80020575"/>
<name>A0A8F2D9W0_9CAUD</name>
<feature type="region of interest" description="Disordered" evidence="1">
    <location>
        <begin position="127"/>
        <end position="200"/>
    </location>
</feature>
<proteinExistence type="predicted"/>
<organism evidence="2 3">
    <name type="scientific">Gordonia phage VanLee</name>
    <dbReference type="NCBI Taxonomy" id="2845816"/>
    <lineage>
        <taxon>Viruses</taxon>
        <taxon>Duplodnaviria</taxon>
        <taxon>Heunggongvirae</taxon>
        <taxon>Uroviricota</taxon>
        <taxon>Caudoviricetes</taxon>
        <taxon>Kruegerviridae</taxon>
        <taxon>Vanleevirus</taxon>
        <taxon>Vanleevirus vanlee</taxon>
    </lineage>
</organism>
<reference evidence="2" key="1">
    <citation type="submission" date="2021-04" db="EMBL/GenBank/DDBJ databases">
        <authorList>
            <person name="Barnhill K.B."/>
            <person name="Biggs A.M."/>
            <person name="Bland J."/>
            <person name="Choudhary H.M."/>
            <person name="Crogan R.E."/>
            <person name="Finocchiaro A.B."/>
            <person name="Franco V."/>
            <person name="Fuller T.A."/>
            <person name="Hanwacker C.G."/>
            <person name="Howard Z.E."/>
            <person name="Iqbal M."/>
            <person name="Mathew A.M."/>
            <person name="Miller S."/>
            <person name="Padhye S."/>
            <person name="Rainey E."/>
            <person name="Rodriguez A."/>
            <person name="Stewart E."/>
            <person name="Otero L.A."/>
            <person name="Chase M.A."/>
            <person name="Pollenz R.S."/>
            <person name="Garlena R.A."/>
            <person name="Russell D.A."/>
            <person name="Jacobs-Sera D."/>
            <person name="Hatfull G.F."/>
        </authorList>
    </citation>
    <scope>NUCLEOTIDE SEQUENCE</scope>
</reference>
<accession>A0A8F2D9W0</accession>
<sequence>MRTNVEAQDMMDLSAFIRAALPEDFADLLGALFTVGFNYSIENRVVDDVPTLTLQGYRVDREGEPVGDRSVVSVWEYRGGEWVVNPDATGLHRILKSGAIKIETRTVEKLVDYVGERVNDWEIKPVDTTESESTDEVIDDGVTDEVIDEPSDEDADLLDQLRKSVANAEAAADPEPPKGEGEEQPALEAPKPKRGGRKTA</sequence>